<evidence type="ECO:0000256" key="4">
    <source>
        <dbReference type="ARBA" id="ARBA00022989"/>
    </source>
</evidence>
<keyword evidence="8" id="KW-1185">Reference proteome</keyword>
<evidence type="ECO:0000256" key="3">
    <source>
        <dbReference type="ARBA" id="ARBA00022692"/>
    </source>
</evidence>
<reference evidence="7 8" key="1">
    <citation type="submission" date="2023-07" db="EMBL/GenBank/DDBJ databases">
        <title>Genomic Encyclopedia of Type Strains, Phase IV (KMG-IV): sequencing the most valuable type-strain genomes for metagenomic binning, comparative biology and taxonomic classification.</title>
        <authorList>
            <person name="Goeker M."/>
        </authorList>
    </citation>
    <scope>NUCLEOTIDE SEQUENCE [LARGE SCALE GENOMIC DNA]</scope>
    <source>
        <strain evidence="7 8">B6-8</strain>
    </source>
</reference>
<organism evidence="7 8">
    <name type="scientific">Kaistia dalseonensis</name>
    <dbReference type="NCBI Taxonomy" id="410840"/>
    <lineage>
        <taxon>Bacteria</taxon>
        <taxon>Pseudomonadati</taxon>
        <taxon>Pseudomonadota</taxon>
        <taxon>Alphaproteobacteria</taxon>
        <taxon>Hyphomicrobiales</taxon>
        <taxon>Kaistiaceae</taxon>
        <taxon>Kaistia</taxon>
    </lineage>
</organism>
<proteinExistence type="predicted"/>
<dbReference type="CDD" id="cd06580">
    <property type="entry name" value="TM_PBP1_transp_TpRbsC_like"/>
    <property type="match status" value="1"/>
</dbReference>
<dbReference type="InterPro" id="IPR001851">
    <property type="entry name" value="ABC_transp_permease"/>
</dbReference>
<evidence type="ECO:0000256" key="6">
    <source>
        <dbReference type="SAM" id="Phobius"/>
    </source>
</evidence>
<evidence type="ECO:0000256" key="5">
    <source>
        <dbReference type="ARBA" id="ARBA00023136"/>
    </source>
</evidence>
<feature type="transmembrane region" description="Helical" evidence="6">
    <location>
        <begin position="122"/>
        <end position="141"/>
    </location>
</feature>
<feature type="transmembrane region" description="Helical" evidence="6">
    <location>
        <begin position="95"/>
        <end position="116"/>
    </location>
</feature>
<comment type="caution">
    <text evidence="7">The sequence shown here is derived from an EMBL/GenBank/DDBJ whole genome shotgun (WGS) entry which is preliminary data.</text>
</comment>
<name>A0ABU0HAS0_9HYPH</name>
<dbReference type="PANTHER" id="PTHR47089">
    <property type="entry name" value="ABC TRANSPORTER, PERMEASE PROTEIN"/>
    <property type="match status" value="1"/>
</dbReference>
<feature type="transmembrane region" description="Helical" evidence="6">
    <location>
        <begin position="320"/>
        <end position="343"/>
    </location>
</feature>
<gene>
    <name evidence="7" type="ORF">QO014_003814</name>
</gene>
<evidence type="ECO:0000313" key="8">
    <source>
        <dbReference type="Proteomes" id="UP001241603"/>
    </source>
</evidence>
<feature type="transmembrane region" description="Helical" evidence="6">
    <location>
        <begin position="64"/>
        <end position="83"/>
    </location>
</feature>
<keyword evidence="7" id="KW-0762">Sugar transport</keyword>
<feature type="transmembrane region" description="Helical" evidence="6">
    <location>
        <begin position="198"/>
        <end position="217"/>
    </location>
</feature>
<feature type="transmembrane region" description="Helical" evidence="6">
    <location>
        <begin position="280"/>
        <end position="308"/>
    </location>
</feature>
<evidence type="ECO:0000256" key="2">
    <source>
        <dbReference type="ARBA" id="ARBA00022475"/>
    </source>
</evidence>
<feature type="transmembrane region" description="Helical" evidence="6">
    <location>
        <begin position="246"/>
        <end position="268"/>
    </location>
</feature>
<evidence type="ECO:0000256" key="1">
    <source>
        <dbReference type="ARBA" id="ARBA00004651"/>
    </source>
</evidence>
<keyword evidence="3 6" id="KW-0812">Transmembrane</keyword>
<keyword evidence="4 6" id="KW-1133">Transmembrane helix</keyword>
<keyword evidence="5 6" id="KW-0472">Membrane</keyword>
<accession>A0ABU0HAS0</accession>
<dbReference type="RefSeq" id="WP_266350297.1">
    <property type="nucleotide sequence ID" value="NZ_JAPKNG010000005.1"/>
</dbReference>
<dbReference type="PANTHER" id="PTHR47089:SF1">
    <property type="entry name" value="GUANOSINE ABC TRANSPORTER PERMEASE PROTEIN NUPP"/>
    <property type="match status" value="1"/>
</dbReference>
<protein>
    <submittedName>
        <fullName evidence="7">Simple sugar transport system permease protein</fullName>
    </submittedName>
</protein>
<sequence length="358" mass="36747">MSTTELTRAPRFRLPPALSGSIAAVIAAFLVGAVLIAAVGVNPLTAYGALFEAALGTKNGLAETLVRTVPLALCGLGIALAFRAGVFNVGAEGQLFLGGTAAGAVGVAGAGLPALVLLPAMALAAMAAGALWSGLAAWLKLRFRSDELITTIMLNYVAIHLVSFLLHGPLKDPNGALAQTARLTADARLPVLLGGTRLHAGILIVLVAVVLAHLFLWKRTNGFRLRVVGLNPRAAENAGMNVRGTILFGFLVCGALAGLAGFAEVAGVQRRMIENLSPGFGYTAIIVALLGQTNPFGVLAAAFLFAALQIGASTMESAAGVPSTLTTVIQGLVVLFLIGRAALPLIRDWFGRRFGGGR</sequence>
<keyword evidence="7" id="KW-0813">Transport</keyword>
<dbReference type="Proteomes" id="UP001241603">
    <property type="component" value="Unassembled WGS sequence"/>
</dbReference>
<dbReference type="EMBL" id="JAUSVO010000005">
    <property type="protein sequence ID" value="MDQ0439413.1"/>
    <property type="molecule type" value="Genomic_DNA"/>
</dbReference>
<comment type="subcellular location">
    <subcellularLocation>
        <location evidence="1">Cell membrane</location>
        <topology evidence="1">Multi-pass membrane protein</topology>
    </subcellularLocation>
</comment>
<evidence type="ECO:0000313" key="7">
    <source>
        <dbReference type="EMBL" id="MDQ0439413.1"/>
    </source>
</evidence>
<feature type="transmembrane region" description="Helical" evidence="6">
    <location>
        <begin position="21"/>
        <end position="44"/>
    </location>
</feature>
<keyword evidence="2" id="KW-1003">Cell membrane</keyword>
<feature type="transmembrane region" description="Helical" evidence="6">
    <location>
        <begin position="148"/>
        <end position="166"/>
    </location>
</feature>
<dbReference type="Pfam" id="PF02653">
    <property type="entry name" value="BPD_transp_2"/>
    <property type="match status" value="1"/>
</dbReference>